<organism evidence="1 2">
    <name type="scientific">Sphaerodactylus townsendi</name>
    <dbReference type="NCBI Taxonomy" id="933632"/>
    <lineage>
        <taxon>Eukaryota</taxon>
        <taxon>Metazoa</taxon>
        <taxon>Chordata</taxon>
        <taxon>Craniata</taxon>
        <taxon>Vertebrata</taxon>
        <taxon>Euteleostomi</taxon>
        <taxon>Lepidosauria</taxon>
        <taxon>Squamata</taxon>
        <taxon>Bifurcata</taxon>
        <taxon>Gekkota</taxon>
        <taxon>Sphaerodactylidae</taxon>
        <taxon>Sphaerodactylus</taxon>
    </lineage>
</organism>
<protein>
    <submittedName>
        <fullName evidence="1">Uncharacterized protein</fullName>
    </submittedName>
</protein>
<name>A0ACB8FN08_9SAUR</name>
<evidence type="ECO:0000313" key="2">
    <source>
        <dbReference type="Proteomes" id="UP000827872"/>
    </source>
</evidence>
<gene>
    <name evidence="1" type="ORF">K3G42_015635</name>
</gene>
<keyword evidence="2" id="KW-1185">Reference proteome</keyword>
<evidence type="ECO:0000313" key="1">
    <source>
        <dbReference type="EMBL" id="KAH8006958.1"/>
    </source>
</evidence>
<accession>A0ACB8FN08</accession>
<proteinExistence type="predicted"/>
<sequence>MVSFPSALLGGAAVGLGNSGSVGVGQQTTPNINTTSQIDPSSIERAYAALGLTYQGNQMQTQPQAQVKSQQQGQSPQGLRPMNPTNANPMGVNGGVGVQAQSLLPDSMLHSAMNSQNPMMNENANVASLGAMPTATHPSGIGIRKPWHEDITQDLRNHLVHKLVQAIFPTPDPAALKDRRMANLVSYARKVEGDMYESANSRAEYYHLLAEKIYKIQKELEEKRRTRLQRQNMIPNPPGMPPAPMNQGPVGQPQPGMTANGPLPDPNMIRASVPNQMVNRMPTPPGINQFGPMNMQMPSVGPRQAPPLQHPGQLSQTGTMSQMGFPPRMQQPGVGQPSNQNQFLQQNQFPALSPGMSAASTPMSQPGNQTPTSQAQMTSSSCPVNSPVVASGSQGGHVHCPPIPQPPLHRNSPSPVPSRTPTPHHTPPGLVSQQQQQQQQQPPAPPQATLTTAPASVPQAMPPAPQAQAMHPPQRQTPTPPQAQLTPQVQPPVSVTPSAEQQLPQQPLSQQSTTASVPTPTAPLQPQHPSTPLSQPGVSIDGQVSNPPSTSSADVNSQQAAPEQQQQPLPEIKMEVKMEEEESEQTDLPMEEKPEVKVESMSEECKSEPAEQEEKKPEMKSEMKEEEERPSTPGTQSSPASGQSKRKIFKPEELGRRHLCLPTLEGILRSQGSRVPSPPTDQWIPNYLEFLDYFDIVKNPMDLSTIKRKLSIQDSYQGTLAIMLMTFTHVQQCLALQPPKHPEFL</sequence>
<comment type="caution">
    <text evidence="1">The sequence shown here is derived from an EMBL/GenBank/DDBJ whole genome shotgun (WGS) entry which is preliminary data.</text>
</comment>
<dbReference type="Proteomes" id="UP000827872">
    <property type="component" value="Linkage Group LG06"/>
</dbReference>
<reference evidence="1" key="1">
    <citation type="submission" date="2021-08" db="EMBL/GenBank/DDBJ databases">
        <title>The first chromosome-level gecko genome reveals the dynamic sex chromosomes of Neotropical dwarf geckos (Sphaerodactylidae: Sphaerodactylus).</title>
        <authorList>
            <person name="Pinto B.J."/>
            <person name="Keating S.E."/>
            <person name="Gamble T."/>
        </authorList>
    </citation>
    <scope>NUCLEOTIDE SEQUENCE</scope>
    <source>
        <strain evidence="1">TG3544</strain>
    </source>
</reference>
<dbReference type="EMBL" id="CM037619">
    <property type="protein sequence ID" value="KAH8006958.1"/>
    <property type="molecule type" value="Genomic_DNA"/>
</dbReference>